<name>A0A6J6GWG3_9ZZZZ</name>
<dbReference type="EMBL" id="CAEZUQ010000035">
    <property type="protein sequence ID" value="CAB4604670.1"/>
    <property type="molecule type" value="Genomic_DNA"/>
</dbReference>
<sequence length="57" mass="6003">MAQGLANVLGSRSYGIKFSWVLANSTRKSGSPSTSGIFQGSVPFAMYPSESTKTGTR</sequence>
<accession>A0A6J6GWG3</accession>
<reference evidence="1" key="1">
    <citation type="submission" date="2020-05" db="EMBL/GenBank/DDBJ databases">
        <authorList>
            <person name="Chiriac C."/>
            <person name="Salcher M."/>
            <person name="Ghai R."/>
            <person name="Kavagutti S V."/>
        </authorList>
    </citation>
    <scope>NUCLEOTIDE SEQUENCE</scope>
</reference>
<organism evidence="1">
    <name type="scientific">freshwater metagenome</name>
    <dbReference type="NCBI Taxonomy" id="449393"/>
    <lineage>
        <taxon>unclassified sequences</taxon>
        <taxon>metagenomes</taxon>
        <taxon>ecological metagenomes</taxon>
    </lineage>
</organism>
<proteinExistence type="predicted"/>
<dbReference type="AlphaFoldDB" id="A0A6J6GWG3"/>
<evidence type="ECO:0000313" key="1">
    <source>
        <dbReference type="EMBL" id="CAB4604670.1"/>
    </source>
</evidence>
<gene>
    <name evidence="1" type="ORF">UFOPK1842_00424</name>
</gene>
<protein>
    <submittedName>
        <fullName evidence="1">Unannotated protein</fullName>
    </submittedName>
</protein>